<evidence type="ECO:0000313" key="3">
    <source>
        <dbReference type="EMBL" id="KAH0541375.1"/>
    </source>
</evidence>
<feature type="compositionally biased region" description="Basic and acidic residues" evidence="2">
    <location>
        <begin position="907"/>
        <end position="942"/>
    </location>
</feature>
<comment type="caution">
    <text evidence="3">The sequence shown here is derived from an EMBL/GenBank/DDBJ whole genome shotgun (WGS) entry which is preliminary data.</text>
</comment>
<evidence type="ECO:0000256" key="2">
    <source>
        <dbReference type="SAM" id="MobiDB-lite"/>
    </source>
</evidence>
<name>A0A9P8HWY7_9PEZI</name>
<dbReference type="GO" id="GO:0048211">
    <property type="term" value="P:Golgi vesicle docking"/>
    <property type="evidence" value="ECO:0007669"/>
    <property type="project" value="TreeGrafter"/>
</dbReference>
<protein>
    <submittedName>
        <fullName evidence="3">Uncharacterized protein</fullName>
    </submittedName>
</protein>
<sequence>MTPPNSNQDKRRRKTKPSDLPPLDPFAPATPSLPTGQVGSGPSNGSEAAPTPSRRQHQAGRYASLQLGMSSSVATKANLGARAEMETGLVKGKALRSSTKSVMAASSPAALVTAAPVSVQKGSSLAQAEVSLADKTNMSTLTVSPGRLRGDICPLGPREISTQAIEEELMEEIKDLRVGNSNLKEELANSRSEVVNLQARLTAALATSHQNTGMISLLERKEITLQTELRSQQEIAEAVSRLQEENAALKQEGMTLQPRLDALAATSNQSSEKVEQLEKSNSDLRAELARSLQLQHAVEAKTVEVQTSSQTMIREIESLKKGLADSHRQGDDKVSILTEENATLKADLAKGNQERMKQAGQIDRLNVLLDKAIRQSQECGMNEDEKAQLTDAHHEISNLKRELAIKVEEIGNLECVSAALQADLSLSFDANHTSPQVPNREASPIAKAPPFPIYVRWVTPGLAIDSPQLCEINPDTEPLISTTTITELKAIAMSRSELREGYDVTAPYRLVAEICGVTTTEPDSVTLVDLEHEGLANIFLVYRSEKPRANRDHSSWGFTATQRAIANFRTCLRALLTEVRAKGCLNSMLDVIWEITHFPPAVTAFMQLHEKGDGWDIPCAIVASCFRELIQRTVPGWALEASRQIFAQIWIRILRHHGESPQEPKLPIARSVLMTPINDNNHNWGSSPNIVTIQVSGAVQRVGVYRMDGDEDGETGERLAVLKWGRYDDVADYYFFKPSFLTDTHGPFPLYGGTLALLGAPSLTAAANRVDAFRAECPAQLWTIKHPCLTLNKDGYLSIFSPQCSLGRGIYPATWNAISGEEHLSSESAGQHLLTKLQPVIAERQKDGTWELDAWPPTHMELQAIQDRQKEERRKEEQRREEEGRKKEEQRKEVKRRKEEKRRKVEQRRQEEQHRQEEKRRKDKEEQQRQEEQHRQEDERRQGALVKAKLREMGRNCPVGYSWSKTSGGWRCSGGSHFLSDSEVNAYELNQDPSKETVRLGR</sequence>
<keyword evidence="1" id="KW-0175">Coiled coil</keyword>
<feature type="compositionally biased region" description="Basic residues" evidence="2">
    <location>
        <begin position="893"/>
        <end position="906"/>
    </location>
</feature>
<dbReference type="GO" id="GO:0005783">
    <property type="term" value="C:endoplasmic reticulum"/>
    <property type="evidence" value="ECO:0007669"/>
    <property type="project" value="TreeGrafter"/>
</dbReference>
<dbReference type="GO" id="GO:0006888">
    <property type="term" value="P:endoplasmic reticulum to Golgi vesicle-mediated transport"/>
    <property type="evidence" value="ECO:0007669"/>
    <property type="project" value="TreeGrafter"/>
</dbReference>
<feature type="compositionally biased region" description="Basic and acidic residues" evidence="2">
    <location>
        <begin position="867"/>
        <end position="892"/>
    </location>
</feature>
<feature type="coiled-coil region" evidence="1">
    <location>
        <begin position="166"/>
        <end position="200"/>
    </location>
</feature>
<reference evidence="3" key="1">
    <citation type="submission" date="2021-03" db="EMBL/GenBank/DDBJ databases">
        <title>Comparative genomics and phylogenomic investigation of the class Geoglossomycetes provide insights into ecological specialization and systematics.</title>
        <authorList>
            <person name="Melie T."/>
            <person name="Pirro S."/>
            <person name="Miller A.N."/>
            <person name="Quandt A."/>
        </authorList>
    </citation>
    <scope>NUCLEOTIDE SEQUENCE</scope>
    <source>
        <strain evidence="3">GBOQ0MN5Z8</strain>
    </source>
</reference>
<dbReference type="GO" id="GO:0005795">
    <property type="term" value="C:Golgi stack"/>
    <property type="evidence" value="ECO:0007669"/>
    <property type="project" value="TreeGrafter"/>
</dbReference>
<feature type="region of interest" description="Disordered" evidence="2">
    <location>
        <begin position="867"/>
        <end position="949"/>
    </location>
</feature>
<feature type="compositionally biased region" description="Polar residues" evidence="2">
    <location>
        <begin position="32"/>
        <end position="46"/>
    </location>
</feature>
<feature type="region of interest" description="Disordered" evidence="2">
    <location>
        <begin position="1"/>
        <end position="67"/>
    </location>
</feature>
<gene>
    <name evidence="3" type="ORF">FGG08_004139</name>
</gene>
<dbReference type="Proteomes" id="UP000698800">
    <property type="component" value="Unassembled WGS sequence"/>
</dbReference>
<accession>A0A9P8HWY7</accession>
<evidence type="ECO:0000256" key="1">
    <source>
        <dbReference type="SAM" id="Coils"/>
    </source>
</evidence>
<evidence type="ECO:0000313" key="4">
    <source>
        <dbReference type="Proteomes" id="UP000698800"/>
    </source>
</evidence>
<dbReference type="InterPro" id="IPR024095">
    <property type="entry name" value="Vesicle_P115"/>
</dbReference>
<dbReference type="GO" id="GO:0006886">
    <property type="term" value="P:intracellular protein transport"/>
    <property type="evidence" value="ECO:0007669"/>
    <property type="project" value="TreeGrafter"/>
</dbReference>
<dbReference type="OrthoDB" id="5430580at2759"/>
<feature type="coiled-coil region" evidence="1">
    <location>
        <begin position="232"/>
        <end position="294"/>
    </location>
</feature>
<organism evidence="3 4">
    <name type="scientific">Glutinoglossum americanum</name>
    <dbReference type="NCBI Taxonomy" id="1670608"/>
    <lineage>
        <taxon>Eukaryota</taxon>
        <taxon>Fungi</taxon>
        <taxon>Dikarya</taxon>
        <taxon>Ascomycota</taxon>
        <taxon>Pezizomycotina</taxon>
        <taxon>Geoglossomycetes</taxon>
        <taxon>Geoglossales</taxon>
        <taxon>Geoglossaceae</taxon>
        <taxon>Glutinoglossum</taxon>
    </lineage>
</organism>
<dbReference type="GO" id="GO:0012507">
    <property type="term" value="C:ER to Golgi transport vesicle membrane"/>
    <property type="evidence" value="ECO:0007669"/>
    <property type="project" value="TreeGrafter"/>
</dbReference>
<dbReference type="AlphaFoldDB" id="A0A9P8HWY7"/>
<dbReference type="PANTHER" id="PTHR10013:SF0">
    <property type="entry name" value="GENERAL VESICULAR TRANSPORT FACTOR P115"/>
    <property type="match status" value="1"/>
</dbReference>
<keyword evidence="4" id="KW-1185">Reference proteome</keyword>
<dbReference type="PANTHER" id="PTHR10013">
    <property type="entry name" value="GENERAL VESICULAR TRANSPORT FACTOR P115"/>
    <property type="match status" value="1"/>
</dbReference>
<dbReference type="EMBL" id="JAGHQL010000080">
    <property type="protein sequence ID" value="KAH0541375.1"/>
    <property type="molecule type" value="Genomic_DNA"/>
</dbReference>
<proteinExistence type="predicted"/>
<dbReference type="GO" id="GO:0061025">
    <property type="term" value="P:membrane fusion"/>
    <property type="evidence" value="ECO:0007669"/>
    <property type="project" value="TreeGrafter"/>
</dbReference>